<reference evidence="2" key="1">
    <citation type="submission" date="2023-10" db="EMBL/GenBank/DDBJ databases">
        <authorList>
            <person name="Chen Y."/>
            <person name="Shah S."/>
            <person name="Dougan E. K."/>
            <person name="Thang M."/>
            <person name="Chan C."/>
        </authorList>
    </citation>
    <scope>NUCLEOTIDE SEQUENCE [LARGE SCALE GENOMIC DNA]</scope>
</reference>
<feature type="non-terminal residue" evidence="2">
    <location>
        <position position="331"/>
    </location>
</feature>
<evidence type="ECO:0000313" key="3">
    <source>
        <dbReference type="Proteomes" id="UP001189429"/>
    </source>
</evidence>
<organism evidence="2 3">
    <name type="scientific">Prorocentrum cordatum</name>
    <dbReference type="NCBI Taxonomy" id="2364126"/>
    <lineage>
        <taxon>Eukaryota</taxon>
        <taxon>Sar</taxon>
        <taxon>Alveolata</taxon>
        <taxon>Dinophyceae</taxon>
        <taxon>Prorocentrales</taxon>
        <taxon>Prorocentraceae</taxon>
        <taxon>Prorocentrum</taxon>
    </lineage>
</organism>
<dbReference type="Proteomes" id="UP001189429">
    <property type="component" value="Unassembled WGS sequence"/>
</dbReference>
<protein>
    <submittedName>
        <fullName evidence="2">Uncharacterized protein</fullName>
    </submittedName>
</protein>
<comment type="caution">
    <text evidence="2">The sequence shown here is derived from an EMBL/GenBank/DDBJ whole genome shotgun (WGS) entry which is preliminary data.</text>
</comment>
<feature type="region of interest" description="Disordered" evidence="1">
    <location>
        <begin position="208"/>
        <end position="254"/>
    </location>
</feature>
<name>A0ABN9R8A4_9DINO</name>
<sequence>MGILPGRELSVIKVASHISQAKRLELPEEVQTHMRHNDLADEWAKQGADLSAPPEWATLQVKQELKATKRVLEYIGHFRVLLDGVKLAEPRHPHVLEVCRGYSKCTNCGKAPPLGLCDSEQTMEIRDAHGYDDTDEFAALSVHSDLEVVEADGKATQATGTQASERESTWATVLRLALGQLLFPRCRLLLNPLASLELIRGGLAPLAGSPPPSAGAAAASEPERGARGRAASAQPARSGQALPETARAASSEPRPHTVEIIGNFVVCVVCGSYYSSVARNLGGPRRRLDPRDPGDKEHLRGVVDVGVCVVGDDNEHRTCRITFSERTWLCI</sequence>
<evidence type="ECO:0000256" key="1">
    <source>
        <dbReference type="SAM" id="MobiDB-lite"/>
    </source>
</evidence>
<feature type="non-terminal residue" evidence="2">
    <location>
        <position position="1"/>
    </location>
</feature>
<proteinExistence type="predicted"/>
<feature type="compositionally biased region" description="Low complexity" evidence="1">
    <location>
        <begin position="228"/>
        <end position="241"/>
    </location>
</feature>
<keyword evidence="3" id="KW-1185">Reference proteome</keyword>
<evidence type="ECO:0000313" key="2">
    <source>
        <dbReference type="EMBL" id="CAK0815116.1"/>
    </source>
</evidence>
<gene>
    <name evidence="2" type="ORF">PCOR1329_LOCUS18535</name>
</gene>
<accession>A0ABN9R8A4</accession>
<dbReference type="EMBL" id="CAUYUJ010005836">
    <property type="protein sequence ID" value="CAK0815116.1"/>
    <property type="molecule type" value="Genomic_DNA"/>
</dbReference>